<dbReference type="PANTHER" id="PTHR16276:SF1">
    <property type="entry name" value="SMALL RIBOSOMAL SUBUNIT PROTEIN MS39"/>
    <property type="match status" value="1"/>
</dbReference>
<dbReference type="OrthoDB" id="6022at2759"/>
<reference evidence="5" key="1">
    <citation type="submission" date="2020-11" db="EMBL/GenBank/DDBJ databases">
        <authorList>
            <person name="Tran Van P."/>
        </authorList>
    </citation>
    <scope>NUCLEOTIDE SEQUENCE</scope>
</reference>
<name>A0A7R9LJR1_9ACAR</name>
<dbReference type="EMBL" id="OC880370">
    <property type="protein sequence ID" value="CAD7641739.1"/>
    <property type="molecule type" value="Genomic_DNA"/>
</dbReference>
<keyword evidence="4" id="KW-0496">Mitochondrion</keyword>
<dbReference type="GO" id="GO:0043024">
    <property type="term" value="F:ribosomal small subunit binding"/>
    <property type="evidence" value="ECO:0007669"/>
    <property type="project" value="InterPro"/>
</dbReference>
<evidence type="ECO:0000256" key="2">
    <source>
        <dbReference type="ARBA" id="ARBA00022737"/>
    </source>
</evidence>
<dbReference type="Proteomes" id="UP000759131">
    <property type="component" value="Unassembled WGS sequence"/>
</dbReference>
<dbReference type="Pfam" id="PF22330">
    <property type="entry name" value="Rib_mS39_PPR"/>
    <property type="match status" value="1"/>
</dbReference>
<evidence type="ECO:0000313" key="5">
    <source>
        <dbReference type="EMBL" id="CAD7641739.1"/>
    </source>
</evidence>
<proteinExistence type="predicted"/>
<comment type="subcellular location">
    <subcellularLocation>
        <location evidence="1">Mitochondrion</location>
    </subcellularLocation>
</comment>
<keyword evidence="6" id="KW-1185">Reference proteome</keyword>
<feature type="non-terminal residue" evidence="5">
    <location>
        <position position="1"/>
    </location>
</feature>
<dbReference type="InterPro" id="IPR018609">
    <property type="entry name" value="Bud13"/>
</dbReference>
<evidence type="ECO:0000256" key="3">
    <source>
        <dbReference type="ARBA" id="ARBA00022946"/>
    </source>
</evidence>
<accession>A0A7R9LJR1</accession>
<dbReference type="GO" id="GO:0032543">
    <property type="term" value="P:mitochondrial translation"/>
    <property type="evidence" value="ECO:0007669"/>
    <property type="project" value="InterPro"/>
</dbReference>
<evidence type="ECO:0008006" key="7">
    <source>
        <dbReference type="Google" id="ProtNLM"/>
    </source>
</evidence>
<dbReference type="Pfam" id="PF09736">
    <property type="entry name" value="Bud13"/>
    <property type="match status" value="1"/>
</dbReference>
<dbReference type="GO" id="GO:0005739">
    <property type="term" value="C:mitochondrion"/>
    <property type="evidence" value="ECO:0007669"/>
    <property type="project" value="UniProtKB-SubCell"/>
</dbReference>
<evidence type="ECO:0000256" key="1">
    <source>
        <dbReference type="ARBA" id="ARBA00004173"/>
    </source>
</evidence>
<evidence type="ECO:0000313" key="6">
    <source>
        <dbReference type="Proteomes" id="UP000759131"/>
    </source>
</evidence>
<keyword evidence="3" id="KW-0809">Transit peptide</keyword>
<organism evidence="5">
    <name type="scientific">Medioppia subpectinata</name>
    <dbReference type="NCBI Taxonomy" id="1979941"/>
    <lineage>
        <taxon>Eukaryota</taxon>
        <taxon>Metazoa</taxon>
        <taxon>Ecdysozoa</taxon>
        <taxon>Arthropoda</taxon>
        <taxon>Chelicerata</taxon>
        <taxon>Arachnida</taxon>
        <taxon>Acari</taxon>
        <taxon>Acariformes</taxon>
        <taxon>Sarcoptiformes</taxon>
        <taxon>Oribatida</taxon>
        <taxon>Brachypylina</taxon>
        <taxon>Oppioidea</taxon>
        <taxon>Oppiidae</taxon>
        <taxon>Medioppia</taxon>
    </lineage>
</organism>
<gene>
    <name evidence="5" type="ORF">OSB1V03_LOCUS18800</name>
</gene>
<protein>
    <recommendedName>
        <fullName evidence="7">BUD13 homolog</fullName>
    </recommendedName>
</protein>
<dbReference type="EMBL" id="CAJPIZ010025795">
    <property type="protein sequence ID" value="CAG2118850.1"/>
    <property type="molecule type" value="Genomic_DNA"/>
</dbReference>
<sequence>MHEMSKPLARYEGDVDLDKLLRDKEREDDPMLAMMRKNRVEEQRQEGTLKVMPKYKGPPPPLNRFSIGPGYRWDGVDRSNGFEKKHFDRIANKESTLEEAYRWSTQDINCLKANKTSSIYSYSTQNVGQRDHQNAEVIQIPKRIERGPTDILKALAEVTGKDFSGPDYRYIDDPFLTPLSNHQKRLFSLSRESGRRAANYVFEEFPELFYRDVSEPKVEAFTYKEFYDENTEVDETDLKKCIARKEVKHSITCYKNITTAEKTISAETLQKLLELVSFYNCEEPPDLEFIVEKAFNNDTTTPRVLWKDNGFAEQLFESMDEKTSEIYCAL</sequence>
<dbReference type="InterPro" id="IPR055063">
    <property type="entry name" value="Rib_mS39_PPR"/>
</dbReference>
<keyword evidence="2" id="KW-0677">Repeat</keyword>
<dbReference type="PANTHER" id="PTHR16276">
    <property type="entry name" value="PENTATRICOPEPTIDE REPEAT DOMAIN-CONTAINING PROTEIN 3"/>
    <property type="match status" value="1"/>
</dbReference>
<dbReference type="GO" id="GO:0019843">
    <property type="term" value="F:rRNA binding"/>
    <property type="evidence" value="ECO:0007669"/>
    <property type="project" value="InterPro"/>
</dbReference>
<evidence type="ECO:0000256" key="4">
    <source>
        <dbReference type="ARBA" id="ARBA00023128"/>
    </source>
</evidence>
<dbReference type="AlphaFoldDB" id="A0A7R9LJR1"/>
<dbReference type="InterPro" id="IPR037387">
    <property type="entry name" value="PTCD3"/>
</dbReference>